<dbReference type="EMBL" id="BART01039225">
    <property type="protein sequence ID" value="GAH11886.1"/>
    <property type="molecule type" value="Genomic_DNA"/>
</dbReference>
<name>X1CTS9_9ZZZZ</name>
<proteinExistence type="predicted"/>
<gene>
    <name evidence="1" type="ORF">S01H4_64593</name>
</gene>
<accession>X1CTS9</accession>
<protein>
    <submittedName>
        <fullName evidence="1">Uncharacterized protein</fullName>
    </submittedName>
</protein>
<reference evidence="1" key="1">
    <citation type="journal article" date="2014" name="Front. Microbiol.">
        <title>High frequency of phylogenetically diverse reductive dehalogenase-homologous genes in deep subseafloor sedimentary metagenomes.</title>
        <authorList>
            <person name="Kawai M."/>
            <person name="Futagami T."/>
            <person name="Toyoda A."/>
            <person name="Takaki Y."/>
            <person name="Nishi S."/>
            <person name="Hori S."/>
            <person name="Arai W."/>
            <person name="Tsubouchi T."/>
            <person name="Morono Y."/>
            <person name="Uchiyama I."/>
            <person name="Ito T."/>
            <person name="Fujiyama A."/>
            <person name="Inagaki F."/>
            <person name="Takami H."/>
        </authorList>
    </citation>
    <scope>NUCLEOTIDE SEQUENCE</scope>
    <source>
        <strain evidence="1">Expedition CK06-06</strain>
    </source>
</reference>
<sequence>MLDNQIQAYKNEEVSFGEFAVYLNGLIAEYKIEKENWRNF</sequence>
<organism evidence="1">
    <name type="scientific">marine sediment metagenome</name>
    <dbReference type="NCBI Taxonomy" id="412755"/>
    <lineage>
        <taxon>unclassified sequences</taxon>
        <taxon>metagenomes</taxon>
        <taxon>ecological metagenomes</taxon>
    </lineage>
</organism>
<comment type="caution">
    <text evidence="1">The sequence shown here is derived from an EMBL/GenBank/DDBJ whole genome shotgun (WGS) entry which is preliminary data.</text>
</comment>
<dbReference type="AlphaFoldDB" id="X1CTS9"/>
<feature type="non-terminal residue" evidence="1">
    <location>
        <position position="40"/>
    </location>
</feature>
<evidence type="ECO:0000313" key="1">
    <source>
        <dbReference type="EMBL" id="GAH11886.1"/>
    </source>
</evidence>